<comment type="subcellular location">
    <subcellularLocation>
        <location evidence="2">Cytoplasm</location>
    </subcellularLocation>
    <subcellularLocation>
        <location evidence="1">Nucleus</location>
    </subcellularLocation>
</comment>
<evidence type="ECO:0000259" key="12">
    <source>
        <dbReference type="PROSITE" id="PS51186"/>
    </source>
</evidence>
<comment type="similarity">
    <text evidence="3">Belongs to the acetyltransferase family. NAA40 subfamily.</text>
</comment>
<feature type="domain" description="N-acetyltransferase" evidence="12">
    <location>
        <begin position="16"/>
        <end position="164"/>
    </location>
</feature>
<dbReference type="EMBL" id="NRSZ01000874">
    <property type="protein sequence ID" value="PNY24538.1"/>
    <property type="molecule type" value="Genomic_DNA"/>
</dbReference>
<dbReference type="InterPro" id="IPR039949">
    <property type="entry name" value="NAA40"/>
</dbReference>
<evidence type="ECO:0000256" key="3">
    <source>
        <dbReference type="ARBA" id="ARBA00008870"/>
    </source>
</evidence>
<comment type="catalytic activity">
    <reaction evidence="10">
        <text>N-terminal L-seryl-[histone H2A] + acetyl-CoA = N-terminal N(alpha)-acetyl-L-seryl-[histone H2A] + CoA + H(+)</text>
        <dbReference type="Rhea" id="RHEA:50600"/>
        <dbReference type="Rhea" id="RHEA-COMP:12742"/>
        <dbReference type="Rhea" id="RHEA-COMP:12744"/>
        <dbReference type="ChEBI" id="CHEBI:15378"/>
        <dbReference type="ChEBI" id="CHEBI:57287"/>
        <dbReference type="ChEBI" id="CHEBI:57288"/>
        <dbReference type="ChEBI" id="CHEBI:64738"/>
        <dbReference type="ChEBI" id="CHEBI:83690"/>
        <dbReference type="EC" id="2.3.1.257"/>
    </reaction>
</comment>
<evidence type="ECO:0000256" key="4">
    <source>
        <dbReference type="ARBA" id="ARBA00012950"/>
    </source>
</evidence>
<organism evidence="13 14">
    <name type="scientific">Tolypocladium capitatum</name>
    <dbReference type="NCBI Taxonomy" id="45235"/>
    <lineage>
        <taxon>Eukaryota</taxon>
        <taxon>Fungi</taxon>
        <taxon>Dikarya</taxon>
        <taxon>Ascomycota</taxon>
        <taxon>Pezizomycotina</taxon>
        <taxon>Sordariomycetes</taxon>
        <taxon>Hypocreomycetidae</taxon>
        <taxon>Hypocreales</taxon>
        <taxon>Ophiocordycipitaceae</taxon>
        <taxon>Tolypocladium</taxon>
    </lineage>
</organism>
<dbReference type="EC" id="2.3.1.257" evidence="4"/>
<evidence type="ECO:0000256" key="11">
    <source>
        <dbReference type="ARBA" id="ARBA00049524"/>
    </source>
</evidence>
<protein>
    <recommendedName>
        <fullName evidence="5">N-alpha-acetyltransferase 40</fullName>
        <ecNumber evidence="4">2.3.1.257</ecNumber>
    </recommendedName>
</protein>
<sequence>MSLARPADLSDGELDVCFRLLDETSGDDYRNSSVGWHPAAKKKEMRSPDLRYVLVKDGTGEVKGFTSMMPTFENGEPVVYCYEIHLGPDLRGTGLARQLMGYLGAAAEHIPSVAKVMLTCFASNARARAFYQRLGFAVDAFSPRERRLRGGRVVVPDYVILSRPAARR</sequence>
<keyword evidence="9" id="KW-0012">Acyltransferase</keyword>
<comment type="caution">
    <text evidence="13">The sequence shown here is derived from an EMBL/GenBank/DDBJ whole genome shotgun (WGS) entry which is preliminary data.</text>
</comment>
<dbReference type="GO" id="GO:1990189">
    <property type="term" value="F:protein N-terminal-serine acetyltransferase activity"/>
    <property type="evidence" value="ECO:0007669"/>
    <property type="project" value="UniProtKB-EC"/>
</dbReference>
<keyword evidence="7 13" id="KW-0808">Transferase</keyword>
<dbReference type="Proteomes" id="UP000236621">
    <property type="component" value="Unassembled WGS sequence"/>
</dbReference>
<evidence type="ECO:0000256" key="5">
    <source>
        <dbReference type="ARBA" id="ARBA00015043"/>
    </source>
</evidence>
<evidence type="ECO:0000256" key="1">
    <source>
        <dbReference type="ARBA" id="ARBA00004123"/>
    </source>
</evidence>
<dbReference type="GO" id="GO:0005634">
    <property type="term" value="C:nucleus"/>
    <property type="evidence" value="ECO:0007669"/>
    <property type="project" value="UniProtKB-SubCell"/>
</dbReference>
<accession>A0A2K3QAH8</accession>
<comment type="catalytic activity">
    <reaction evidence="11">
        <text>N-terminal L-seryl-[histone H4] + acetyl-CoA = N-terminal N(alpha)-acetyl-L-seryl-[histone H4] + CoA + H(+)</text>
        <dbReference type="Rhea" id="RHEA:50596"/>
        <dbReference type="Rhea" id="RHEA-COMP:12740"/>
        <dbReference type="Rhea" id="RHEA-COMP:12743"/>
        <dbReference type="ChEBI" id="CHEBI:15378"/>
        <dbReference type="ChEBI" id="CHEBI:57287"/>
        <dbReference type="ChEBI" id="CHEBI:57288"/>
        <dbReference type="ChEBI" id="CHEBI:64738"/>
        <dbReference type="ChEBI" id="CHEBI:83690"/>
        <dbReference type="EC" id="2.3.1.257"/>
    </reaction>
</comment>
<reference evidence="13 14" key="1">
    <citation type="submission" date="2017-08" db="EMBL/GenBank/DDBJ databases">
        <title>Harnessing the power of phylogenomics to disentangle the directionality and signatures of interkingdom host jumping in the parasitic fungal genus Tolypocladium.</title>
        <authorList>
            <person name="Quandt C.A."/>
            <person name="Patterson W."/>
            <person name="Spatafora J.W."/>
        </authorList>
    </citation>
    <scope>NUCLEOTIDE SEQUENCE [LARGE SCALE GENOMIC DNA]</scope>
    <source>
        <strain evidence="13 14">CBS 113982</strain>
    </source>
</reference>
<dbReference type="STRING" id="45235.A0A2K3QAH8"/>
<dbReference type="AlphaFoldDB" id="A0A2K3QAH8"/>
<evidence type="ECO:0000256" key="8">
    <source>
        <dbReference type="ARBA" id="ARBA00023242"/>
    </source>
</evidence>
<keyword evidence="8" id="KW-0539">Nucleus</keyword>
<dbReference type="GO" id="GO:0005737">
    <property type="term" value="C:cytoplasm"/>
    <property type="evidence" value="ECO:0007669"/>
    <property type="project" value="UniProtKB-SubCell"/>
</dbReference>
<dbReference type="Gene3D" id="3.40.630.30">
    <property type="match status" value="1"/>
</dbReference>
<evidence type="ECO:0000256" key="6">
    <source>
        <dbReference type="ARBA" id="ARBA00022490"/>
    </source>
</evidence>
<dbReference type="PANTHER" id="PTHR20531">
    <property type="entry name" value="N-ALPHA-ACETYLTRANSFERASE 40"/>
    <property type="match status" value="1"/>
</dbReference>
<dbReference type="PANTHER" id="PTHR20531:SF1">
    <property type="entry name" value="N-ALPHA-ACETYLTRANSFERASE 40"/>
    <property type="match status" value="1"/>
</dbReference>
<dbReference type="OrthoDB" id="424551at2759"/>
<evidence type="ECO:0000256" key="9">
    <source>
        <dbReference type="ARBA" id="ARBA00023315"/>
    </source>
</evidence>
<proteinExistence type="inferred from homology"/>
<dbReference type="Pfam" id="PF00583">
    <property type="entry name" value="Acetyltransf_1"/>
    <property type="match status" value="1"/>
</dbReference>
<dbReference type="SUPFAM" id="SSF55729">
    <property type="entry name" value="Acyl-CoA N-acyltransferases (Nat)"/>
    <property type="match status" value="1"/>
</dbReference>
<dbReference type="InterPro" id="IPR016181">
    <property type="entry name" value="Acyl_CoA_acyltransferase"/>
</dbReference>
<evidence type="ECO:0000256" key="2">
    <source>
        <dbReference type="ARBA" id="ARBA00004496"/>
    </source>
</evidence>
<evidence type="ECO:0000256" key="10">
    <source>
        <dbReference type="ARBA" id="ARBA00047821"/>
    </source>
</evidence>
<evidence type="ECO:0000256" key="7">
    <source>
        <dbReference type="ARBA" id="ARBA00022679"/>
    </source>
</evidence>
<evidence type="ECO:0000313" key="14">
    <source>
        <dbReference type="Proteomes" id="UP000236621"/>
    </source>
</evidence>
<keyword evidence="6" id="KW-0963">Cytoplasm</keyword>
<dbReference type="InterPro" id="IPR000182">
    <property type="entry name" value="GNAT_dom"/>
</dbReference>
<dbReference type="PROSITE" id="PS51186">
    <property type="entry name" value="GNAT"/>
    <property type="match status" value="1"/>
</dbReference>
<gene>
    <name evidence="13" type="ORF">TCAP_05531</name>
</gene>
<dbReference type="GO" id="GO:0043998">
    <property type="term" value="F:histone H2A acetyltransferase activity"/>
    <property type="evidence" value="ECO:0007669"/>
    <property type="project" value="InterPro"/>
</dbReference>
<keyword evidence="14" id="KW-1185">Reference proteome</keyword>
<name>A0A2K3QAH8_9HYPO</name>
<dbReference type="GO" id="GO:0010485">
    <property type="term" value="F:histone H4 acetyltransferase activity"/>
    <property type="evidence" value="ECO:0007669"/>
    <property type="project" value="InterPro"/>
</dbReference>
<evidence type="ECO:0000313" key="13">
    <source>
        <dbReference type="EMBL" id="PNY24538.1"/>
    </source>
</evidence>